<sequence>MNLKYRNGFYVREDIHGETVLVSQKNLGECIEYINRFNISGVQISDMYYELEDINFLSECEKLTSLEIEMCKNIGGILQYSIFRVSSRVFVRDSSLFIERKNQFV</sequence>
<accession>A0ABT3EWW6</accession>
<reference evidence="1" key="1">
    <citation type="submission" date="2022-10" db="EMBL/GenBank/DDBJ databases">
        <title>De novo draft assembly of the Pseudomonas pretiosus genome isolated from the plants rhizorohere.</title>
        <authorList>
            <person name="Robas M."/>
            <person name="Fernandez V.M."/>
            <person name="Provanza A."/>
            <person name="Jimenez P.A."/>
        </authorList>
    </citation>
    <scope>NUCLEOTIDE SEQUENCE</scope>
    <source>
        <strain evidence="1">SAICEU11T</strain>
    </source>
</reference>
<keyword evidence="2" id="KW-1185">Reference proteome</keyword>
<dbReference type="RefSeq" id="WP_264462537.1">
    <property type="nucleotide sequence ID" value="NZ_JAOXJG010000019.1"/>
</dbReference>
<dbReference type="Proteomes" id="UP001060566">
    <property type="component" value="Unassembled WGS sequence"/>
</dbReference>
<name>A0ABT3EWW6_9BACI</name>
<dbReference type="EMBL" id="JAOXJG010000019">
    <property type="protein sequence ID" value="MCW1241316.1"/>
    <property type="molecule type" value="Genomic_DNA"/>
</dbReference>
<organism evidence="1 2">
    <name type="scientific">Bacillus pretiosus</name>
    <dbReference type="NCBI Taxonomy" id="2983392"/>
    <lineage>
        <taxon>Bacteria</taxon>
        <taxon>Bacillati</taxon>
        <taxon>Bacillota</taxon>
        <taxon>Bacilli</taxon>
        <taxon>Bacillales</taxon>
        <taxon>Bacillaceae</taxon>
        <taxon>Bacillus</taxon>
    </lineage>
</organism>
<evidence type="ECO:0000313" key="1">
    <source>
        <dbReference type="EMBL" id="MCW1241316.1"/>
    </source>
</evidence>
<evidence type="ECO:0000313" key="2">
    <source>
        <dbReference type="Proteomes" id="UP001060566"/>
    </source>
</evidence>
<comment type="caution">
    <text evidence="1">The sequence shown here is derived from an EMBL/GenBank/DDBJ whole genome shotgun (WGS) entry which is preliminary data.</text>
</comment>
<dbReference type="GeneID" id="301200162"/>
<gene>
    <name evidence="1" type="ORF">NGM45_20005</name>
</gene>
<protein>
    <submittedName>
        <fullName evidence="1">Uncharacterized protein</fullName>
    </submittedName>
</protein>
<proteinExistence type="predicted"/>